<dbReference type="GO" id="GO:0046872">
    <property type="term" value="F:metal ion binding"/>
    <property type="evidence" value="ECO:0007669"/>
    <property type="project" value="UniProtKB-KW"/>
</dbReference>
<evidence type="ECO:0000256" key="8">
    <source>
        <dbReference type="ARBA" id="ARBA00023209"/>
    </source>
</evidence>
<reference evidence="10 11" key="1">
    <citation type="submission" date="2016-12" db="EMBL/GenBank/DDBJ databases">
        <authorList>
            <person name="Song W.-J."/>
            <person name="Kurnit D.M."/>
        </authorList>
    </citation>
    <scope>NUCLEOTIDE SEQUENCE [LARGE SCALE GENOMIC DNA]</scope>
    <source>
        <strain evidence="10 11">DSM 12503</strain>
    </source>
</reference>
<dbReference type="Gene3D" id="1.20.1090.10">
    <property type="entry name" value="Dehydroquinate synthase-like - alpha domain"/>
    <property type="match status" value="1"/>
</dbReference>
<evidence type="ECO:0000313" key="10">
    <source>
        <dbReference type="EMBL" id="SHO53530.1"/>
    </source>
</evidence>
<evidence type="ECO:0000256" key="2">
    <source>
        <dbReference type="ARBA" id="ARBA00022516"/>
    </source>
</evidence>
<evidence type="ECO:0000256" key="4">
    <source>
        <dbReference type="ARBA" id="ARBA00022857"/>
    </source>
</evidence>
<organism evidence="10 11">
    <name type="scientific">Anaerocolumna xylanovorans DSM 12503</name>
    <dbReference type="NCBI Taxonomy" id="1121345"/>
    <lineage>
        <taxon>Bacteria</taxon>
        <taxon>Bacillati</taxon>
        <taxon>Bacillota</taxon>
        <taxon>Clostridia</taxon>
        <taxon>Lachnospirales</taxon>
        <taxon>Lachnospiraceae</taxon>
        <taxon>Anaerocolumna</taxon>
    </lineage>
</organism>
<evidence type="ECO:0000256" key="6">
    <source>
        <dbReference type="ARBA" id="ARBA00023027"/>
    </source>
</evidence>
<keyword evidence="11" id="KW-1185">Reference proteome</keyword>
<dbReference type="InterPro" id="IPR032837">
    <property type="entry name" value="G1PDH"/>
</dbReference>
<keyword evidence="3" id="KW-0479">Metal-binding</keyword>
<keyword evidence="7" id="KW-0443">Lipid metabolism</keyword>
<evidence type="ECO:0000256" key="1">
    <source>
        <dbReference type="ARBA" id="ARBA00022490"/>
    </source>
</evidence>
<dbReference type="RefSeq" id="WP_073590787.1">
    <property type="nucleotide sequence ID" value="NZ_FRFD01000014.1"/>
</dbReference>
<dbReference type="PANTHER" id="PTHR43616">
    <property type="entry name" value="GLYCEROL DEHYDROGENASE"/>
    <property type="match status" value="1"/>
</dbReference>
<dbReference type="SUPFAM" id="SSF56796">
    <property type="entry name" value="Dehydroquinate synthase-like"/>
    <property type="match status" value="1"/>
</dbReference>
<keyword evidence="6" id="KW-0520">NAD</keyword>
<protein>
    <submittedName>
        <fullName evidence="10">Glycerol-1-phosphate dehydrogenase [NAD(P)+]</fullName>
    </submittedName>
</protein>
<accession>A0A1M7YLN0</accession>
<dbReference type="Pfam" id="PF13685">
    <property type="entry name" value="Fe-ADH_2"/>
    <property type="match status" value="1"/>
</dbReference>
<dbReference type="Gene3D" id="3.40.50.1970">
    <property type="match status" value="1"/>
</dbReference>
<dbReference type="AlphaFoldDB" id="A0A1M7YLN0"/>
<evidence type="ECO:0000313" key="11">
    <source>
        <dbReference type="Proteomes" id="UP000184612"/>
    </source>
</evidence>
<dbReference type="GO" id="GO:0008654">
    <property type="term" value="P:phospholipid biosynthetic process"/>
    <property type="evidence" value="ECO:0007669"/>
    <property type="project" value="UniProtKB-KW"/>
</dbReference>
<dbReference type="PANTHER" id="PTHR43616:SF5">
    <property type="entry name" value="GLYCEROL DEHYDROGENASE 1"/>
    <property type="match status" value="1"/>
</dbReference>
<evidence type="ECO:0000256" key="5">
    <source>
        <dbReference type="ARBA" id="ARBA00023002"/>
    </source>
</evidence>
<evidence type="ECO:0000256" key="7">
    <source>
        <dbReference type="ARBA" id="ARBA00023098"/>
    </source>
</evidence>
<dbReference type="InterPro" id="IPR016205">
    <property type="entry name" value="Glycerol_DH"/>
</dbReference>
<dbReference type="STRING" id="1121345.SAMN02745217_04148"/>
<keyword evidence="4" id="KW-0521">NADP</keyword>
<proteinExistence type="predicted"/>
<dbReference type="OrthoDB" id="9763580at2"/>
<evidence type="ECO:0000256" key="3">
    <source>
        <dbReference type="ARBA" id="ARBA00022723"/>
    </source>
</evidence>
<keyword evidence="5" id="KW-0560">Oxidoreductase</keyword>
<keyword evidence="8" id="KW-0594">Phospholipid biosynthesis</keyword>
<dbReference type="Proteomes" id="UP000184612">
    <property type="component" value="Unassembled WGS sequence"/>
</dbReference>
<keyword evidence="9" id="KW-1208">Phospholipid metabolism</keyword>
<dbReference type="GO" id="GO:0005829">
    <property type="term" value="C:cytosol"/>
    <property type="evidence" value="ECO:0007669"/>
    <property type="project" value="TreeGrafter"/>
</dbReference>
<dbReference type="GO" id="GO:0016614">
    <property type="term" value="F:oxidoreductase activity, acting on CH-OH group of donors"/>
    <property type="evidence" value="ECO:0007669"/>
    <property type="project" value="InterPro"/>
</dbReference>
<keyword evidence="2" id="KW-0444">Lipid biosynthesis</keyword>
<keyword evidence="1" id="KW-0963">Cytoplasm</keyword>
<sequence length="413" mass="45975">MQIDINSFRRPCNCGRTHEIFVKDILIEENALKRLPEKVRSIFDGRNTEIAVICDTNTYQAAGKTVEKLLPGCELIILPANDLRADNCGITLARKGLLSSGRIKLIIAAGAGTIHDISRYLAMEFRIPFVSVPTAASTDSYASVISILTMNGSKKNIPGDSPVLIIADTLILAKAPYRLTASGITKILRKYTALTDWEISHMVTGEYICQRICEMEMSALKEVCLYSNDLKGNTRDKNTLRAYEKLIYALLLSGIAMQMVGSISSASGGDDAAHLWEKEAVNELFETYHGEKISIGLMVAVHTCHKLKNTVKNGINKVMPNREIESMGKGRTYEEVVKENALDSLPAISGILGKLPTESDLRKLLTAAGYKREIRDIKLEERLVPLTKRLDFDTRNRLIFLKFTKFFKLKNEA</sequence>
<evidence type="ECO:0000256" key="9">
    <source>
        <dbReference type="ARBA" id="ARBA00023264"/>
    </source>
</evidence>
<gene>
    <name evidence="10" type="ORF">SAMN02745217_04148</name>
</gene>
<name>A0A1M7YLN0_9FIRM</name>
<dbReference type="EMBL" id="FRFD01000014">
    <property type="protein sequence ID" value="SHO53530.1"/>
    <property type="molecule type" value="Genomic_DNA"/>
</dbReference>